<feature type="domain" description="Phenylalanyl tRNA synthetase beta chain core" evidence="1">
    <location>
        <begin position="15"/>
        <end position="69"/>
    </location>
</feature>
<keyword evidence="2" id="KW-0436">Ligase</keyword>
<accession>A0A2P2NLH2</accession>
<dbReference type="InterPro" id="IPR045060">
    <property type="entry name" value="Phe-tRNA-ligase_IIc_bsu"/>
</dbReference>
<organism evidence="2">
    <name type="scientific">Rhizophora mucronata</name>
    <name type="common">Asiatic mangrove</name>
    <dbReference type="NCBI Taxonomy" id="61149"/>
    <lineage>
        <taxon>Eukaryota</taxon>
        <taxon>Viridiplantae</taxon>
        <taxon>Streptophyta</taxon>
        <taxon>Embryophyta</taxon>
        <taxon>Tracheophyta</taxon>
        <taxon>Spermatophyta</taxon>
        <taxon>Magnoliopsida</taxon>
        <taxon>eudicotyledons</taxon>
        <taxon>Gunneridae</taxon>
        <taxon>Pentapetalae</taxon>
        <taxon>rosids</taxon>
        <taxon>fabids</taxon>
        <taxon>Malpighiales</taxon>
        <taxon>Rhizophoraceae</taxon>
        <taxon>Rhizophora</taxon>
    </lineage>
</organism>
<dbReference type="PANTHER" id="PTHR10947">
    <property type="entry name" value="PHENYLALANYL-TRNA SYNTHETASE BETA CHAIN AND LEUCINE-RICH REPEAT-CONTAINING PROTEIN 47"/>
    <property type="match status" value="1"/>
</dbReference>
<name>A0A2P2NLH2_RHIMU</name>
<dbReference type="AlphaFoldDB" id="A0A2P2NLH2"/>
<protein>
    <submittedName>
        <fullName evidence="2">Putative phenylalaninetRNA ligase beta subunit</fullName>
    </submittedName>
</protein>
<evidence type="ECO:0000313" key="2">
    <source>
        <dbReference type="EMBL" id="MBX43338.1"/>
    </source>
</evidence>
<dbReference type="EMBL" id="GGEC01062854">
    <property type="protein sequence ID" value="MBX43338.1"/>
    <property type="molecule type" value="Transcribed_RNA"/>
</dbReference>
<dbReference type="Gene3D" id="3.30.930.10">
    <property type="entry name" value="Bira Bifunctional Protein, Domain 2"/>
    <property type="match status" value="1"/>
</dbReference>
<evidence type="ECO:0000259" key="1">
    <source>
        <dbReference type="Pfam" id="PF17759"/>
    </source>
</evidence>
<dbReference type="InterPro" id="IPR041616">
    <property type="entry name" value="PheRS_beta_core"/>
</dbReference>
<sequence>MEVMGTPFVEVGDSSGYYIQQSCAPEFLPGRQARIIFKGKKIGNFGIVHPQVLDNFDILDPCSFLELDIERFL</sequence>
<dbReference type="GO" id="GO:0006432">
    <property type="term" value="P:phenylalanyl-tRNA aminoacylation"/>
    <property type="evidence" value="ECO:0007669"/>
    <property type="project" value="InterPro"/>
</dbReference>
<dbReference type="Pfam" id="PF17759">
    <property type="entry name" value="tRNA_synthFbeta"/>
    <property type="match status" value="1"/>
</dbReference>
<dbReference type="InterPro" id="IPR045864">
    <property type="entry name" value="aa-tRNA-synth_II/BPL/LPL"/>
</dbReference>
<dbReference type="GO" id="GO:0004826">
    <property type="term" value="F:phenylalanine-tRNA ligase activity"/>
    <property type="evidence" value="ECO:0007669"/>
    <property type="project" value="InterPro"/>
</dbReference>
<reference evidence="2" key="1">
    <citation type="submission" date="2018-02" db="EMBL/GenBank/DDBJ databases">
        <title>Rhizophora mucronata_Transcriptome.</title>
        <authorList>
            <person name="Meera S.P."/>
            <person name="Sreeshan A."/>
            <person name="Augustine A."/>
        </authorList>
    </citation>
    <scope>NUCLEOTIDE SEQUENCE</scope>
    <source>
        <tissue evidence="2">Leaf</tissue>
    </source>
</reference>
<dbReference type="PANTHER" id="PTHR10947:SF0">
    <property type="entry name" value="PHENYLALANINE--TRNA LIGASE BETA SUBUNIT"/>
    <property type="match status" value="1"/>
</dbReference>
<dbReference type="SUPFAM" id="SSF55681">
    <property type="entry name" value="Class II aaRS and biotin synthetases"/>
    <property type="match status" value="1"/>
</dbReference>
<dbReference type="GO" id="GO:0009328">
    <property type="term" value="C:phenylalanine-tRNA ligase complex"/>
    <property type="evidence" value="ECO:0007669"/>
    <property type="project" value="TreeGrafter"/>
</dbReference>
<proteinExistence type="predicted"/>